<reference evidence="3 4" key="1">
    <citation type="submission" date="2014-04" db="EMBL/GenBank/DDBJ databases">
        <title>A comprehensive comparison of genomes of Erythrobacter spp. strains.</title>
        <authorList>
            <person name="Zheng Q."/>
        </authorList>
    </citation>
    <scope>NUCLEOTIDE SEQUENCE [LARGE SCALE GENOMIC DNA]</scope>
    <source>
        <strain evidence="3 4">DSM 6997</strain>
    </source>
</reference>
<keyword evidence="2" id="KW-1133">Transmembrane helix</keyword>
<evidence type="ECO:0000256" key="2">
    <source>
        <dbReference type="SAM" id="Phobius"/>
    </source>
</evidence>
<accession>A0A074M6V4</accession>
<evidence type="ECO:0000313" key="3">
    <source>
        <dbReference type="EMBL" id="KEO90496.1"/>
    </source>
</evidence>
<dbReference type="RefSeq" id="WP_034959941.1">
    <property type="nucleotide sequence ID" value="NZ_JMIW01000003.1"/>
</dbReference>
<gene>
    <name evidence="3" type="ORF">EH31_10435</name>
</gene>
<proteinExistence type="predicted"/>
<comment type="caution">
    <text evidence="3">The sequence shown here is derived from an EMBL/GenBank/DDBJ whole genome shotgun (WGS) entry which is preliminary data.</text>
</comment>
<dbReference type="Proteomes" id="UP000027647">
    <property type="component" value="Unassembled WGS sequence"/>
</dbReference>
<evidence type="ECO:0000256" key="1">
    <source>
        <dbReference type="SAM" id="MobiDB-lite"/>
    </source>
</evidence>
<dbReference type="EMBL" id="JMIW01000003">
    <property type="protein sequence ID" value="KEO90496.1"/>
    <property type="molecule type" value="Genomic_DNA"/>
</dbReference>
<dbReference type="OrthoDB" id="7448623at2"/>
<keyword evidence="2" id="KW-0472">Membrane</keyword>
<protein>
    <submittedName>
        <fullName evidence="3">Uncharacterized protein</fullName>
    </submittedName>
</protein>
<name>A0A074M6V4_ERYLO</name>
<keyword evidence="4" id="KW-1185">Reference proteome</keyword>
<organism evidence="3 4">
    <name type="scientific">Erythrobacter longus</name>
    <dbReference type="NCBI Taxonomy" id="1044"/>
    <lineage>
        <taxon>Bacteria</taxon>
        <taxon>Pseudomonadati</taxon>
        <taxon>Pseudomonadota</taxon>
        <taxon>Alphaproteobacteria</taxon>
        <taxon>Sphingomonadales</taxon>
        <taxon>Erythrobacteraceae</taxon>
        <taxon>Erythrobacter/Porphyrobacter group</taxon>
        <taxon>Erythrobacter</taxon>
    </lineage>
</organism>
<evidence type="ECO:0000313" key="4">
    <source>
        <dbReference type="Proteomes" id="UP000027647"/>
    </source>
</evidence>
<feature type="transmembrane region" description="Helical" evidence="2">
    <location>
        <begin position="79"/>
        <end position="103"/>
    </location>
</feature>
<keyword evidence="2" id="KW-0812">Transmembrane</keyword>
<sequence length="136" mass="14410">MNDQSQRATQGEPEGRTFAEPHANEPILSSIVEHAGLQEIAYAVEGQDYVVCDASVHGAQGCADKREAASHQQVTAECAALGLAILMAVMVGSLAVTFVNLITKLAAPVEKHRVCAVFPKHLLPTIEPEGESNHGI</sequence>
<dbReference type="AlphaFoldDB" id="A0A074M6V4"/>
<dbReference type="STRING" id="1044.EH31_10435"/>
<feature type="compositionally biased region" description="Basic and acidic residues" evidence="1">
    <location>
        <begin position="13"/>
        <end position="22"/>
    </location>
</feature>
<feature type="region of interest" description="Disordered" evidence="1">
    <location>
        <begin position="1"/>
        <end position="22"/>
    </location>
</feature>